<evidence type="ECO:0000259" key="5">
    <source>
        <dbReference type="Pfam" id="PF22780"/>
    </source>
</evidence>
<dbReference type="Proteomes" id="UP000324209">
    <property type="component" value="Chromosome"/>
</dbReference>
<accession>A0A5C1QQ89</accession>
<dbReference type="SUPFAM" id="SSF160996">
    <property type="entry name" value="HI0933 insert domain-like"/>
    <property type="match status" value="1"/>
</dbReference>
<dbReference type="Gene3D" id="2.40.30.10">
    <property type="entry name" value="Translation factors"/>
    <property type="match status" value="1"/>
</dbReference>
<evidence type="ECO:0000313" key="7">
    <source>
        <dbReference type="Proteomes" id="UP000324209"/>
    </source>
</evidence>
<evidence type="ECO:0000313" key="6">
    <source>
        <dbReference type="EMBL" id="QEN09140.1"/>
    </source>
</evidence>
<dbReference type="InterPro" id="IPR023166">
    <property type="entry name" value="BaiN-like_dom_sf"/>
</dbReference>
<keyword evidence="7" id="KW-1185">Reference proteome</keyword>
<feature type="domain" description="RsdA/BaiN/AoA(So)-like Rossmann fold-like" evidence="4">
    <location>
        <begin position="4"/>
        <end position="398"/>
    </location>
</feature>
<dbReference type="InterPro" id="IPR004792">
    <property type="entry name" value="BaiN-like"/>
</dbReference>
<gene>
    <name evidence="6" type="ORF">EXM22_14545</name>
</gene>
<dbReference type="KEGG" id="ock:EXM22_14545"/>
<protein>
    <submittedName>
        <fullName evidence="6">Aminoacetone oxidase family FAD-binding enzyme</fullName>
    </submittedName>
</protein>
<dbReference type="Gene3D" id="3.50.50.60">
    <property type="entry name" value="FAD/NAD(P)-binding domain"/>
    <property type="match status" value="1"/>
</dbReference>
<dbReference type="PRINTS" id="PR00368">
    <property type="entry name" value="FADPNR"/>
</dbReference>
<dbReference type="Pfam" id="PF22780">
    <property type="entry name" value="HI0933_like_1st"/>
    <property type="match status" value="1"/>
</dbReference>
<keyword evidence="3" id="KW-0274">FAD</keyword>
<dbReference type="InterPro" id="IPR055178">
    <property type="entry name" value="RsdA/BaiN/AoA(So)-like_dom"/>
</dbReference>
<dbReference type="OrthoDB" id="9773233at2"/>
<evidence type="ECO:0000259" key="4">
    <source>
        <dbReference type="Pfam" id="PF03486"/>
    </source>
</evidence>
<evidence type="ECO:0000256" key="3">
    <source>
        <dbReference type="ARBA" id="ARBA00022827"/>
    </source>
</evidence>
<dbReference type="InterPro" id="IPR036188">
    <property type="entry name" value="FAD/NAD-bd_sf"/>
</dbReference>
<dbReference type="NCBIfam" id="TIGR00275">
    <property type="entry name" value="aminoacetone oxidase family FAD-binding enzyme"/>
    <property type="match status" value="1"/>
</dbReference>
<dbReference type="Gene3D" id="1.10.8.260">
    <property type="entry name" value="HI0933 insert domain-like"/>
    <property type="match status" value="1"/>
</dbReference>
<keyword evidence="2" id="KW-0285">Flavoprotein</keyword>
<dbReference type="PRINTS" id="PR00411">
    <property type="entry name" value="PNDRDTASEI"/>
</dbReference>
<reference evidence="6 7" key="1">
    <citation type="submission" date="2019-02" db="EMBL/GenBank/DDBJ databases">
        <title>Complete Genome Sequence and Methylome Analysis of free living Spirochaetas.</title>
        <authorList>
            <person name="Fomenkov A."/>
            <person name="Dubinina G."/>
            <person name="Leshcheva N."/>
            <person name="Mikheeva N."/>
            <person name="Grabovich M."/>
            <person name="Vincze T."/>
            <person name="Roberts R.J."/>
        </authorList>
    </citation>
    <scope>NUCLEOTIDE SEQUENCE [LARGE SCALE GENOMIC DNA]</scope>
    <source>
        <strain evidence="6 7">K2</strain>
    </source>
</reference>
<sequence length="405" mass="44002">MVFDLVIIGGGAAGLFAGARAAEAGLNFCIIESMKECGLKLLASGSGQCNLTQGGSIRDFPEKYGVALQFVKPSLFELDNSALVLYFEQQGLPCEDRGDGKIFPVSRKSRDVRDLLLRLCRGGGQICWNQTVRSLQKEENLFILKTDSEDYRSKNILLASGGQSYPSTGSTGEAFNLPRLLGHRIVTPRPALTPVFINPFPLSSCSGTALSVSLDLFRNNRKVSSVEGDLLVTHKGFSGPVILNNSRLMDGGDRLQICWVPGLDREDLEKDLLERIRVSGKKKVRRGLSFKGLTEGLTVQLLKRSGIDIEKNLSQLSRTERISWLDTLTKDPYIIAAKGGFNQAMVTAGGVSLKEVKQGTLESRLCPGLYFAGEVLDVDGETGGYNLQFAFSSATLAVKSIHSTL</sequence>
<dbReference type="PANTHER" id="PTHR42887">
    <property type="entry name" value="OS12G0638800 PROTEIN"/>
    <property type="match status" value="1"/>
</dbReference>
<evidence type="ECO:0000256" key="2">
    <source>
        <dbReference type="ARBA" id="ARBA00022630"/>
    </source>
</evidence>
<organism evidence="6 7">
    <name type="scientific">Oceanispirochaeta crateris</name>
    <dbReference type="NCBI Taxonomy" id="2518645"/>
    <lineage>
        <taxon>Bacteria</taxon>
        <taxon>Pseudomonadati</taxon>
        <taxon>Spirochaetota</taxon>
        <taxon>Spirochaetia</taxon>
        <taxon>Spirochaetales</taxon>
        <taxon>Spirochaetaceae</taxon>
        <taxon>Oceanispirochaeta</taxon>
    </lineage>
</organism>
<name>A0A5C1QQ89_9SPIO</name>
<feature type="domain" description="RsdA/BaiN/AoA(So)-like insert" evidence="5">
    <location>
        <begin position="189"/>
        <end position="346"/>
    </location>
</feature>
<comment type="cofactor">
    <cofactor evidence="1">
        <name>FAD</name>
        <dbReference type="ChEBI" id="CHEBI:57692"/>
    </cofactor>
</comment>
<proteinExistence type="predicted"/>
<dbReference type="PANTHER" id="PTHR42887:SF2">
    <property type="entry name" value="OS12G0638800 PROTEIN"/>
    <property type="match status" value="1"/>
</dbReference>
<dbReference type="SUPFAM" id="SSF51905">
    <property type="entry name" value="FAD/NAD(P)-binding domain"/>
    <property type="match status" value="1"/>
</dbReference>
<dbReference type="InterPro" id="IPR057661">
    <property type="entry name" value="RsdA/BaiN/AoA(So)_Rossmann"/>
</dbReference>
<dbReference type="EMBL" id="CP036150">
    <property type="protein sequence ID" value="QEN09140.1"/>
    <property type="molecule type" value="Genomic_DNA"/>
</dbReference>
<dbReference type="AlphaFoldDB" id="A0A5C1QQ89"/>
<dbReference type="Pfam" id="PF03486">
    <property type="entry name" value="HI0933_like"/>
    <property type="match status" value="1"/>
</dbReference>
<evidence type="ECO:0000256" key="1">
    <source>
        <dbReference type="ARBA" id="ARBA00001974"/>
    </source>
</evidence>
<dbReference type="RefSeq" id="WP_149487216.1">
    <property type="nucleotide sequence ID" value="NZ_CP036150.1"/>
</dbReference>